<protein>
    <submittedName>
        <fullName evidence="1">Uncharacterized protein</fullName>
    </submittedName>
</protein>
<dbReference type="EMBL" id="CP014646">
    <property type="protein sequence ID" value="AMO36411.1"/>
    <property type="molecule type" value="Genomic_DNA"/>
</dbReference>
<gene>
    <name evidence="1" type="ORF">AC731_005350</name>
</gene>
<organism evidence="1 2">
    <name type="scientific">Thauera humireducens</name>
    <dbReference type="NCBI Taxonomy" id="1134435"/>
    <lineage>
        <taxon>Bacteria</taxon>
        <taxon>Pseudomonadati</taxon>
        <taxon>Pseudomonadota</taxon>
        <taxon>Betaproteobacteria</taxon>
        <taxon>Rhodocyclales</taxon>
        <taxon>Zoogloeaceae</taxon>
        <taxon>Thauera</taxon>
    </lineage>
</organism>
<name>A0A127K370_9RHOO</name>
<dbReference type="KEGG" id="thu:AC731_005350"/>
<accession>A0A127K370</accession>
<dbReference type="Proteomes" id="UP000036902">
    <property type="component" value="Chromosome"/>
</dbReference>
<dbReference type="STRING" id="1134435.AC731_005350"/>
<sequence>MRLALYKGKGRIGNAAIRWWTRSPYGHCELVIDGVAYSSSIMDSGVRAKRIEFDPEHWDFVDLPWASAALVKSTFASTQGDPYGWGDLFWRQVFNRPGDARGQFCSEWCARALGLPNPQQYSPATLGDYCTYRTRTCRTTSTTGAG</sequence>
<evidence type="ECO:0000313" key="2">
    <source>
        <dbReference type="Proteomes" id="UP000036902"/>
    </source>
</evidence>
<evidence type="ECO:0000313" key="1">
    <source>
        <dbReference type="EMBL" id="AMO36411.1"/>
    </source>
</evidence>
<dbReference type="Gene3D" id="3.90.1720.10">
    <property type="entry name" value="endopeptidase domain like (from Nostoc punctiforme)"/>
    <property type="match status" value="1"/>
</dbReference>
<dbReference type="RefSeq" id="WP_048709836.1">
    <property type="nucleotide sequence ID" value="NZ_CP014646.1"/>
</dbReference>
<dbReference type="SUPFAM" id="SSF54001">
    <property type="entry name" value="Cysteine proteinases"/>
    <property type="match status" value="1"/>
</dbReference>
<dbReference type="InterPro" id="IPR038765">
    <property type="entry name" value="Papain-like_cys_pep_sf"/>
</dbReference>
<keyword evidence="2" id="KW-1185">Reference proteome</keyword>
<reference evidence="2" key="1">
    <citation type="submission" date="2016-03" db="EMBL/GenBank/DDBJ databases">
        <authorList>
            <person name="Ma C."/>
            <person name="Zhou S."/>
            <person name="Yang G."/>
        </authorList>
    </citation>
    <scope>NUCLEOTIDE SEQUENCE [LARGE SCALE GENOMIC DNA]</scope>
    <source>
        <strain evidence="2">SgZ-1</strain>
    </source>
</reference>
<dbReference type="AlphaFoldDB" id="A0A127K370"/>
<proteinExistence type="predicted"/>